<keyword evidence="1" id="KW-0963">Cytoplasm</keyword>
<dbReference type="EMBL" id="CP046415">
    <property type="protein sequence ID" value="QGT77969.1"/>
    <property type="molecule type" value="Genomic_DNA"/>
</dbReference>
<organism evidence="6 7">
    <name type="scientific">Guyparkeria halophila</name>
    <dbReference type="NCBI Taxonomy" id="47960"/>
    <lineage>
        <taxon>Bacteria</taxon>
        <taxon>Pseudomonadati</taxon>
        <taxon>Pseudomonadota</taxon>
        <taxon>Gammaproteobacteria</taxon>
        <taxon>Chromatiales</taxon>
        <taxon>Thioalkalibacteraceae</taxon>
        <taxon>Guyparkeria</taxon>
    </lineage>
</organism>
<dbReference type="InterPro" id="IPR005234">
    <property type="entry name" value="ScpB_csome_segregation"/>
</dbReference>
<keyword evidence="3" id="KW-0159">Chromosome partition</keyword>
<protein>
    <submittedName>
        <fullName evidence="6">SMC-Scp complex subunit ScpB</fullName>
    </submittedName>
</protein>
<dbReference type="GO" id="GO:0051304">
    <property type="term" value="P:chromosome separation"/>
    <property type="evidence" value="ECO:0007669"/>
    <property type="project" value="InterPro"/>
</dbReference>
<proteinExistence type="predicted"/>
<dbReference type="AlphaFoldDB" id="A0A6I6CV83"/>
<dbReference type="RefSeq" id="WP_156228034.1">
    <property type="nucleotide sequence ID" value="NZ_CP046415.1"/>
</dbReference>
<reference evidence="6 7" key="1">
    <citation type="submission" date="2019-11" db="EMBL/GenBank/DDBJ databases">
        <authorList>
            <person name="Zhang J."/>
            <person name="Sun C."/>
        </authorList>
    </citation>
    <scope>NUCLEOTIDE SEQUENCE [LARGE SCALE GENOMIC DNA]</scope>
    <source>
        <strain evidence="7">sp2</strain>
    </source>
</reference>
<keyword evidence="4" id="KW-0131">Cell cycle</keyword>
<dbReference type="NCBIfam" id="TIGR00281">
    <property type="entry name" value="SMC-Scp complex subunit ScpB"/>
    <property type="match status" value="1"/>
</dbReference>
<dbReference type="InterPro" id="IPR036388">
    <property type="entry name" value="WH-like_DNA-bd_sf"/>
</dbReference>
<dbReference type="GO" id="GO:0051301">
    <property type="term" value="P:cell division"/>
    <property type="evidence" value="ECO:0007669"/>
    <property type="project" value="UniProtKB-KW"/>
</dbReference>
<keyword evidence="7" id="KW-1185">Reference proteome</keyword>
<dbReference type="PANTHER" id="PTHR34298:SF2">
    <property type="entry name" value="SEGREGATION AND CONDENSATION PROTEIN B"/>
    <property type="match status" value="1"/>
</dbReference>
<dbReference type="Gene3D" id="1.10.10.10">
    <property type="entry name" value="Winged helix-like DNA-binding domain superfamily/Winged helix DNA-binding domain"/>
    <property type="match status" value="1"/>
</dbReference>
<evidence type="ECO:0000256" key="1">
    <source>
        <dbReference type="ARBA" id="ARBA00022490"/>
    </source>
</evidence>
<dbReference type="Pfam" id="PF04079">
    <property type="entry name" value="SMC_ScpB"/>
    <property type="match status" value="1"/>
</dbReference>
<evidence type="ECO:0000313" key="6">
    <source>
        <dbReference type="EMBL" id="QGT77969.1"/>
    </source>
</evidence>
<evidence type="ECO:0000313" key="7">
    <source>
        <dbReference type="Proteomes" id="UP000427716"/>
    </source>
</evidence>
<name>A0A6I6CV83_9GAMM</name>
<sequence>MTDKAPPAMPPDQRASSGSEPPEGLVELVEALLLTIDEPLSLDSLGAMVGQETAPELLEATLALVAARWESHRFIELASRAVGGRRVWHLVATAAVAPYLKAGDPGRVPKLSRAALETLALIAWRQPITRGEIEAARGVAVNPQILKQLAERGWVRSLGVKDSPGRPEMLGTTREFLADFGLDSLADLPDFERFAGQDDIDV</sequence>
<dbReference type="PIRSF" id="PIRSF019345">
    <property type="entry name" value="ScpB"/>
    <property type="match status" value="1"/>
</dbReference>
<accession>A0A6I6CV83</accession>
<dbReference type="Proteomes" id="UP000427716">
    <property type="component" value="Chromosome"/>
</dbReference>
<feature type="region of interest" description="Disordered" evidence="5">
    <location>
        <begin position="1"/>
        <end position="22"/>
    </location>
</feature>
<dbReference type="SUPFAM" id="SSF46785">
    <property type="entry name" value="Winged helix' DNA-binding domain"/>
    <property type="match status" value="2"/>
</dbReference>
<evidence type="ECO:0000256" key="4">
    <source>
        <dbReference type="ARBA" id="ARBA00023306"/>
    </source>
</evidence>
<gene>
    <name evidence="6" type="primary">scpB</name>
    <name evidence="6" type="ORF">GM160_03130</name>
</gene>
<dbReference type="InterPro" id="IPR036390">
    <property type="entry name" value="WH_DNA-bd_sf"/>
</dbReference>
<evidence type="ECO:0000256" key="5">
    <source>
        <dbReference type="SAM" id="MobiDB-lite"/>
    </source>
</evidence>
<evidence type="ECO:0000256" key="2">
    <source>
        <dbReference type="ARBA" id="ARBA00022618"/>
    </source>
</evidence>
<evidence type="ECO:0000256" key="3">
    <source>
        <dbReference type="ARBA" id="ARBA00022829"/>
    </source>
</evidence>
<keyword evidence="2" id="KW-0132">Cell division</keyword>
<dbReference type="PANTHER" id="PTHR34298">
    <property type="entry name" value="SEGREGATION AND CONDENSATION PROTEIN B"/>
    <property type="match status" value="1"/>
</dbReference>
<dbReference type="KEGG" id="ghl:GM160_03130"/>